<comment type="caution">
    <text evidence="2">The sequence shown here is derived from an EMBL/GenBank/DDBJ whole genome shotgun (WGS) entry which is preliminary data.</text>
</comment>
<dbReference type="EMBL" id="MHUZ01000024">
    <property type="protein sequence ID" value="OHA85422.1"/>
    <property type="molecule type" value="Genomic_DNA"/>
</dbReference>
<dbReference type="Gene3D" id="2.60.120.260">
    <property type="entry name" value="Galactose-binding domain-like"/>
    <property type="match status" value="1"/>
</dbReference>
<sequence length="315" mass="35404">MNRPSITGDAWLNSPEITEETLSGKVVLVDFWTYSCVNCLRTIPHLQKLWERYKDKGLIIIGVHTPEFAFEKDPDNVALAIERLGVAWPVVLDNDRTNWEAFANRYWPAKYLTDTKGNIIYTHFGEGAYEETEAAIVAALGIAGKEGADTQEEIAPHEHGAVCFPATPELYCGYYRGDIVNELHYAEDQEDDYAFEGELPEDRMALRGKFFAAAEYVEARGDDAEILLRFKGTEVNLVLCPSSDEETSVYVTLDGDELPRDTRGADVDEDGLVQIRECKMYRLFKSDIQHDALLSVKVMNGAPRAYAFTFSGCTE</sequence>
<dbReference type="InterPro" id="IPR036249">
    <property type="entry name" value="Thioredoxin-like_sf"/>
</dbReference>
<dbReference type="Gene3D" id="3.40.30.10">
    <property type="entry name" value="Glutaredoxin"/>
    <property type="match status" value="1"/>
</dbReference>
<evidence type="ECO:0000259" key="1">
    <source>
        <dbReference type="PROSITE" id="PS51352"/>
    </source>
</evidence>
<proteinExistence type="predicted"/>
<dbReference type="AlphaFoldDB" id="A0A1G2SKY8"/>
<dbReference type="PANTHER" id="PTHR42852">
    <property type="entry name" value="THIOL:DISULFIDE INTERCHANGE PROTEIN DSBE"/>
    <property type="match status" value="1"/>
</dbReference>
<accession>A0A1G2SKY8</accession>
<dbReference type="PANTHER" id="PTHR42852:SF13">
    <property type="entry name" value="PROTEIN DIPZ"/>
    <property type="match status" value="1"/>
</dbReference>
<feature type="domain" description="Thioredoxin" evidence="1">
    <location>
        <begin position="1"/>
        <end position="141"/>
    </location>
</feature>
<dbReference type="Pfam" id="PF17991">
    <property type="entry name" value="Thioredoxin_10"/>
    <property type="match status" value="1"/>
</dbReference>
<dbReference type="SUPFAM" id="SSF52833">
    <property type="entry name" value="Thioredoxin-like"/>
    <property type="match status" value="1"/>
</dbReference>
<protein>
    <recommendedName>
        <fullName evidence="1">Thioredoxin domain-containing protein</fullName>
    </recommendedName>
</protein>
<gene>
    <name evidence="2" type="ORF">A2591_03010</name>
</gene>
<dbReference type="Pfam" id="PF00578">
    <property type="entry name" value="AhpC-TSA"/>
    <property type="match status" value="1"/>
</dbReference>
<dbReference type="Proteomes" id="UP000178168">
    <property type="component" value="Unassembled WGS sequence"/>
</dbReference>
<dbReference type="PROSITE" id="PS51352">
    <property type="entry name" value="THIOREDOXIN_2"/>
    <property type="match status" value="1"/>
</dbReference>
<name>A0A1G2SKY8_9BACT</name>
<dbReference type="InterPro" id="IPR041017">
    <property type="entry name" value="Thioredoxin_10"/>
</dbReference>
<evidence type="ECO:0000313" key="2">
    <source>
        <dbReference type="EMBL" id="OHA85422.1"/>
    </source>
</evidence>
<dbReference type="GO" id="GO:0016491">
    <property type="term" value="F:oxidoreductase activity"/>
    <property type="evidence" value="ECO:0007669"/>
    <property type="project" value="InterPro"/>
</dbReference>
<organism evidence="2 3">
    <name type="scientific">Candidatus Yonathbacteria bacterium RIFOXYD1_FULL_52_36</name>
    <dbReference type="NCBI Taxonomy" id="1802730"/>
    <lineage>
        <taxon>Bacteria</taxon>
        <taxon>Candidatus Yonathiibacteriota</taxon>
    </lineage>
</organism>
<evidence type="ECO:0000313" key="3">
    <source>
        <dbReference type="Proteomes" id="UP000178168"/>
    </source>
</evidence>
<dbReference type="InterPro" id="IPR000866">
    <property type="entry name" value="AhpC/TSA"/>
</dbReference>
<reference evidence="2 3" key="1">
    <citation type="journal article" date="2016" name="Nat. Commun.">
        <title>Thousands of microbial genomes shed light on interconnected biogeochemical processes in an aquifer system.</title>
        <authorList>
            <person name="Anantharaman K."/>
            <person name="Brown C.T."/>
            <person name="Hug L.A."/>
            <person name="Sharon I."/>
            <person name="Castelle C.J."/>
            <person name="Probst A.J."/>
            <person name="Thomas B.C."/>
            <person name="Singh A."/>
            <person name="Wilkins M.J."/>
            <person name="Karaoz U."/>
            <person name="Brodie E.L."/>
            <person name="Williams K.H."/>
            <person name="Hubbard S.S."/>
            <person name="Banfield J.F."/>
        </authorList>
    </citation>
    <scope>NUCLEOTIDE SEQUENCE [LARGE SCALE GENOMIC DNA]</scope>
</reference>
<dbReference type="STRING" id="1802730.A2591_03010"/>
<dbReference type="GO" id="GO:0016209">
    <property type="term" value="F:antioxidant activity"/>
    <property type="evidence" value="ECO:0007669"/>
    <property type="project" value="InterPro"/>
</dbReference>
<dbReference type="InterPro" id="IPR050553">
    <property type="entry name" value="Thioredoxin_ResA/DsbE_sf"/>
</dbReference>
<dbReference type="InterPro" id="IPR013766">
    <property type="entry name" value="Thioredoxin_domain"/>
</dbReference>